<evidence type="ECO:0000256" key="1">
    <source>
        <dbReference type="SAM" id="Phobius"/>
    </source>
</evidence>
<keyword evidence="1" id="KW-0812">Transmembrane</keyword>
<dbReference type="KEGG" id="beg:INE88_00686"/>
<name>A0A380YPB1_9BACE</name>
<evidence type="ECO:0000313" key="2">
    <source>
        <dbReference type="EMBL" id="QUT43903.1"/>
    </source>
</evidence>
<evidence type="ECO:0000313" key="4">
    <source>
        <dbReference type="Proteomes" id="UP000254424"/>
    </source>
</evidence>
<keyword evidence="1" id="KW-0472">Membrane</keyword>
<accession>A0A380YPB1</accession>
<evidence type="ECO:0000313" key="3">
    <source>
        <dbReference type="EMBL" id="SUV29946.1"/>
    </source>
</evidence>
<sequence length="64" mass="7692">MVKAYRNIRIKKENRMAGEREAEGKKWNAPKLLPVHKLWRITIFYIIYLRFIACLSFPLPTCVR</sequence>
<reference evidence="3 4" key="1">
    <citation type="submission" date="2018-06" db="EMBL/GenBank/DDBJ databases">
        <authorList>
            <consortium name="Pathogen Informatics"/>
            <person name="Doyle S."/>
        </authorList>
    </citation>
    <scope>NUCLEOTIDE SEQUENCE [LARGE SCALE GENOMIC DNA]</scope>
    <source>
        <strain evidence="3 4">NCTC11155</strain>
    </source>
</reference>
<dbReference type="Proteomes" id="UP000254424">
    <property type="component" value="Unassembled WGS sequence"/>
</dbReference>
<protein>
    <submittedName>
        <fullName evidence="3">Uncharacterized protein</fullName>
    </submittedName>
</protein>
<dbReference type="EMBL" id="CP072227">
    <property type="protein sequence ID" value="QUT43903.1"/>
    <property type="molecule type" value="Genomic_DNA"/>
</dbReference>
<reference evidence="2" key="2">
    <citation type="journal article" date="2021" name="PLoS Genet.">
        <title>Mobile Type VI secretion system loci of the gut Bacteroidales display extensive intra-ecosystem transfer, multi-species spread and geographical clustering.</title>
        <authorList>
            <person name="Garcia-Bayona L."/>
            <person name="Coyne M.J."/>
            <person name="Comstock L.E."/>
        </authorList>
    </citation>
    <scope>NUCLEOTIDE SEQUENCE</scope>
    <source>
        <strain evidence="2">CL11T00C20</strain>
    </source>
</reference>
<keyword evidence="1" id="KW-1133">Transmembrane helix</keyword>
<dbReference type="Proteomes" id="UP000679226">
    <property type="component" value="Chromosome"/>
</dbReference>
<feature type="transmembrane region" description="Helical" evidence="1">
    <location>
        <begin position="38"/>
        <end position="59"/>
    </location>
</feature>
<proteinExistence type="predicted"/>
<dbReference type="AlphaFoldDB" id="A0A380YPB1"/>
<organism evidence="3 4">
    <name type="scientific">Bacteroides eggerthii</name>
    <dbReference type="NCBI Taxonomy" id="28111"/>
    <lineage>
        <taxon>Bacteria</taxon>
        <taxon>Pseudomonadati</taxon>
        <taxon>Bacteroidota</taxon>
        <taxon>Bacteroidia</taxon>
        <taxon>Bacteroidales</taxon>
        <taxon>Bacteroidaceae</taxon>
        <taxon>Bacteroides</taxon>
    </lineage>
</organism>
<dbReference type="EMBL" id="UFSX01000001">
    <property type="protein sequence ID" value="SUV29946.1"/>
    <property type="molecule type" value="Genomic_DNA"/>
</dbReference>
<gene>
    <name evidence="2" type="ORF">INE88_00686</name>
    <name evidence="3" type="ORF">NCTC11155_01938</name>
</gene>